<dbReference type="InterPro" id="IPR032432">
    <property type="entry name" value="Radical_SAM_C"/>
</dbReference>
<protein>
    <submittedName>
        <fullName evidence="8">TIGR01212 family radical SAM protein</fullName>
    </submittedName>
</protein>
<dbReference type="PANTHER" id="PTHR11135">
    <property type="entry name" value="HISTONE ACETYLTRANSFERASE-RELATED"/>
    <property type="match status" value="1"/>
</dbReference>
<accession>A0A5C1QFT9</accession>
<evidence type="ECO:0000313" key="9">
    <source>
        <dbReference type="Proteomes" id="UP000323824"/>
    </source>
</evidence>
<organism evidence="8 9">
    <name type="scientific">Thiospirochaeta perfilievii</name>
    <dbReference type="NCBI Taxonomy" id="252967"/>
    <lineage>
        <taxon>Bacteria</taxon>
        <taxon>Pseudomonadati</taxon>
        <taxon>Spirochaetota</taxon>
        <taxon>Spirochaetia</taxon>
        <taxon>Spirochaetales</taxon>
        <taxon>Spirochaetaceae</taxon>
        <taxon>Thiospirochaeta</taxon>
    </lineage>
</organism>
<dbReference type="Gene3D" id="3.80.30.20">
    <property type="entry name" value="tm_1862 like domain"/>
    <property type="match status" value="1"/>
</dbReference>
<gene>
    <name evidence="8" type="ORF">EW093_12260</name>
</gene>
<dbReference type="PROSITE" id="PS51918">
    <property type="entry name" value="RADICAL_SAM"/>
    <property type="match status" value="1"/>
</dbReference>
<keyword evidence="6" id="KW-0411">Iron-sulfur</keyword>
<dbReference type="GO" id="GO:0046872">
    <property type="term" value="F:metal ion binding"/>
    <property type="evidence" value="ECO:0007669"/>
    <property type="project" value="UniProtKB-KW"/>
</dbReference>
<feature type="domain" description="Radical SAM core" evidence="7">
    <location>
        <begin position="15"/>
        <end position="259"/>
    </location>
</feature>
<evidence type="ECO:0000256" key="5">
    <source>
        <dbReference type="ARBA" id="ARBA00023004"/>
    </source>
</evidence>
<keyword evidence="5" id="KW-0408">Iron</keyword>
<dbReference type="SFLD" id="SFLDG01091">
    <property type="entry name" value="uncharacterized_CHP01210-like"/>
    <property type="match status" value="1"/>
</dbReference>
<sequence>MQRRLFYTYSDYLYNKYGKTVYRVGVDGGFSCPNKTNGRETHGCSFCGSFGARSAYLGDSEVIINEQVTKSISFLKRRYDAQDFILYFQAYSNTYDHVDRLKHVYDYGLSLGNFRELVVSTRPDCISKEICELLSSYKRDDFDVWVELGIQTVNDESLKRINRGHTYSQFIDAYKMLKSYGIKIAVHFIFGLPGEDFTDILNSVKKIAVLKPDGVKFHNLHIPTGTVMYEEYLRGELSFPSSLRHAEYVATAIEYLDPKTVVMRVNTDTPGSRHSVPGFFLDKSIVYNRITEILNSRKSYQGKLSGER</sequence>
<dbReference type="NCBIfam" id="TIGR01212">
    <property type="entry name" value="TIGR01212 family radical SAM protein"/>
    <property type="match status" value="1"/>
</dbReference>
<keyword evidence="4" id="KW-0479">Metal-binding</keyword>
<proteinExistence type="predicted"/>
<evidence type="ECO:0000313" key="8">
    <source>
        <dbReference type="EMBL" id="QEN05454.1"/>
    </source>
</evidence>
<dbReference type="AlphaFoldDB" id="A0A5C1QFT9"/>
<keyword evidence="2" id="KW-0004">4Fe-4S</keyword>
<evidence type="ECO:0000256" key="4">
    <source>
        <dbReference type="ARBA" id="ARBA00022723"/>
    </source>
</evidence>
<comment type="cofactor">
    <cofactor evidence="1">
        <name>[4Fe-4S] cluster</name>
        <dbReference type="ChEBI" id="CHEBI:49883"/>
    </cofactor>
</comment>
<dbReference type="InterPro" id="IPR007197">
    <property type="entry name" value="rSAM"/>
</dbReference>
<dbReference type="GO" id="GO:0003824">
    <property type="term" value="F:catalytic activity"/>
    <property type="evidence" value="ECO:0007669"/>
    <property type="project" value="InterPro"/>
</dbReference>
<dbReference type="InterPro" id="IPR005911">
    <property type="entry name" value="YhcC-like"/>
</dbReference>
<dbReference type="RefSeq" id="WP_149568692.1">
    <property type="nucleotide sequence ID" value="NZ_CP035807.1"/>
</dbReference>
<dbReference type="InterPro" id="IPR006638">
    <property type="entry name" value="Elp3/MiaA/NifB-like_rSAM"/>
</dbReference>
<dbReference type="InterPro" id="IPR058240">
    <property type="entry name" value="rSAM_sf"/>
</dbReference>
<dbReference type="OrthoDB" id="9801689at2"/>
<evidence type="ECO:0000256" key="3">
    <source>
        <dbReference type="ARBA" id="ARBA00022691"/>
    </source>
</evidence>
<evidence type="ECO:0000256" key="1">
    <source>
        <dbReference type="ARBA" id="ARBA00001966"/>
    </source>
</evidence>
<dbReference type="SFLD" id="SFLDS00029">
    <property type="entry name" value="Radical_SAM"/>
    <property type="match status" value="1"/>
</dbReference>
<name>A0A5C1QFT9_9SPIO</name>
<dbReference type="EMBL" id="CP035807">
    <property type="protein sequence ID" value="QEN05454.1"/>
    <property type="molecule type" value="Genomic_DNA"/>
</dbReference>
<dbReference type="InterPro" id="IPR039661">
    <property type="entry name" value="ELP3"/>
</dbReference>
<dbReference type="SMART" id="SM00729">
    <property type="entry name" value="Elp3"/>
    <property type="match status" value="1"/>
</dbReference>
<dbReference type="GO" id="GO:0051539">
    <property type="term" value="F:4 iron, 4 sulfur cluster binding"/>
    <property type="evidence" value="ECO:0007669"/>
    <property type="project" value="UniProtKB-KW"/>
</dbReference>
<dbReference type="KEGG" id="sper:EW093_12260"/>
<keyword evidence="9" id="KW-1185">Reference proteome</keyword>
<dbReference type="Proteomes" id="UP000323824">
    <property type="component" value="Chromosome"/>
</dbReference>
<dbReference type="PANTHER" id="PTHR11135:SF1">
    <property type="entry name" value="PROTEIN YHCC"/>
    <property type="match status" value="1"/>
</dbReference>
<dbReference type="InterPro" id="IPR023404">
    <property type="entry name" value="rSAM_horseshoe"/>
</dbReference>
<dbReference type="SUPFAM" id="SSF102114">
    <property type="entry name" value="Radical SAM enzymes"/>
    <property type="match status" value="1"/>
</dbReference>
<dbReference type="Pfam" id="PF16199">
    <property type="entry name" value="Radical_SAM_C"/>
    <property type="match status" value="1"/>
</dbReference>
<evidence type="ECO:0000256" key="6">
    <source>
        <dbReference type="ARBA" id="ARBA00023014"/>
    </source>
</evidence>
<evidence type="ECO:0000259" key="7">
    <source>
        <dbReference type="PROSITE" id="PS51918"/>
    </source>
</evidence>
<reference evidence="8 9" key="1">
    <citation type="submission" date="2019-02" db="EMBL/GenBank/DDBJ databases">
        <authorList>
            <person name="Fomenkov A."/>
            <person name="Dubinina G."/>
            <person name="Grabovich M."/>
            <person name="Vincze T."/>
            <person name="Roberts R.J."/>
        </authorList>
    </citation>
    <scope>NUCLEOTIDE SEQUENCE [LARGE SCALE GENOMIC DNA]</scope>
    <source>
        <strain evidence="8 9">P</strain>
    </source>
</reference>
<dbReference type="CDD" id="cd01335">
    <property type="entry name" value="Radical_SAM"/>
    <property type="match status" value="1"/>
</dbReference>
<evidence type="ECO:0000256" key="2">
    <source>
        <dbReference type="ARBA" id="ARBA00022485"/>
    </source>
</evidence>
<keyword evidence="3" id="KW-0949">S-adenosyl-L-methionine</keyword>
<dbReference type="Pfam" id="PF04055">
    <property type="entry name" value="Radical_SAM"/>
    <property type="match status" value="1"/>
</dbReference>
<dbReference type="SFLD" id="SFLDG01086">
    <property type="entry name" value="elongater_protein-like"/>
    <property type="match status" value="1"/>
</dbReference>
<reference evidence="8 9" key="2">
    <citation type="submission" date="2019-09" db="EMBL/GenBank/DDBJ databases">
        <title>Complete Genome Sequence and Methylome Analysis of free living Spirochaetas.</title>
        <authorList>
            <person name="Leshcheva N."/>
            <person name="Mikheeva N."/>
        </authorList>
    </citation>
    <scope>NUCLEOTIDE SEQUENCE [LARGE SCALE GENOMIC DNA]</scope>
    <source>
        <strain evidence="8 9">P</strain>
    </source>
</reference>